<evidence type="ECO:0000313" key="1">
    <source>
        <dbReference type="EMBL" id="EYU15482.1"/>
    </source>
</evidence>
<keyword evidence="2" id="KW-1185">Reference proteome</keyword>
<evidence type="ECO:0000313" key="2">
    <source>
        <dbReference type="Proteomes" id="UP000023464"/>
    </source>
</evidence>
<protein>
    <submittedName>
        <fullName evidence="1">TIGR02646 family protein</fullName>
    </submittedName>
</protein>
<dbReference type="EMBL" id="JFGV01000024">
    <property type="protein sequence ID" value="EYU15482.1"/>
    <property type="molecule type" value="Genomic_DNA"/>
</dbReference>
<comment type="caution">
    <text evidence="1">The sequence shown here is derived from an EMBL/GenBank/DDBJ whole genome shotgun (WGS) entry which is preliminary data.</text>
</comment>
<dbReference type="AlphaFoldDB" id="A0A022PHA4"/>
<dbReference type="Gene3D" id="1.10.30.50">
    <property type="match status" value="1"/>
</dbReference>
<reference evidence="1 2" key="1">
    <citation type="submission" date="2014-03" db="EMBL/GenBank/DDBJ databases">
        <title>Draft Genome of Photorhabdus luminescens BA1, an Egyptian Isolate.</title>
        <authorList>
            <person name="Ghazal S."/>
            <person name="Hurst S.G.IV."/>
            <person name="Morris K."/>
            <person name="Thomas K."/>
            <person name="Tisa L.S."/>
        </authorList>
    </citation>
    <scope>NUCLEOTIDE SEQUENCE [LARGE SCALE GENOMIC DNA]</scope>
    <source>
        <strain evidence="1 2">BA1</strain>
    </source>
</reference>
<dbReference type="PATRIC" id="fig|1393736.3.peg.1949"/>
<dbReference type="NCBIfam" id="TIGR02646">
    <property type="entry name" value="retron system putative HNH endonuclease"/>
    <property type="match status" value="1"/>
</dbReference>
<name>A0A022PHA4_9GAMM</name>
<gene>
    <name evidence="1" type="ORF">BA1DRAFT_01925</name>
</gene>
<dbReference type="InterPro" id="IPR013467">
    <property type="entry name" value="HNH78-like"/>
</dbReference>
<organism evidence="1 2">
    <name type="scientific">Photorhabdus aegyptia</name>
    <dbReference type="NCBI Taxonomy" id="2805098"/>
    <lineage>
        <taxon>Bacteria</taxon>
        <taxon>Pseudomonadati</taxon>
        <taxon>Pseudomonadota</taxon>
        <taxon>Gammaproteobacteria</taxon>
        <taxon>Enterobacterales</taxon>
        <taxon>Morganellaceae</taxon>
        <taxon>Photorhabdus</taxon>
    </lineage>
</organism>
<sequence length="216" mass="24844">MKELTRPERPEILQHYIAGQDAWMDVDQGAIWPRLEEMQGGFCAYCECRLIRKHIEHFRPRDKFPAQAFDWHNLFGSCGDSSKSGGWKRCGIYKDNGAGSYNANDLIKPDEDNPDHFLRFLTSGRVVPADGLTGSELKKAEETIRVFNLNGDSRLVGSRKTALKNVILEVEALYEAYDELSEDDWTKMLDMELENIEGEEFSTALKHAWQYNKKYV</sequence>
<dbReference type="Proteomes" id="UP000023464">
    <property type="component" value="Unassembled WGS sequence"/>
</dbReference>
<dbReference type="RefSeq" id="WP_036778221.1">
    <property type="nucleotide sequence ID" value="NZ_CAWLTM010000091.1"/>
</dbReference>
<accession>A0A022PHA4</accession>
<dbReference type="InterPro" id="IPR053575">
    <property type="entry name" value="Retron_Ec78_HNH_endo"/>
</dbReference>
<dbReference type="NCBIfam" id="NF041761">
    <property type="entry name" value="PtuB"/>
    <property type="match status" value="1"/>
</dbReference>
<proteinExistence type="predicted"/>